<keyword evidence="2" id="KW-0472">Membrane</keyword>
<evidence type="ECO:0000256" key="4">
    <source>
        <dbReference type="ARBA" id="ARBA00046271"/>
    </source>
</evidence>
<dbReference type="Pfam" id="PF05648">
    <property type="entry name" value="PEX11"/>
    <property type="match status" value="1"/>
</dbReference>
<name>A0A4P6D983_RHOPR</name>
<dbReference type="PANTHER" id="PTHR12652">
    <property type="entry name" value="PEROXISOMAL BIOGENESIS FACTOR 11"/>
    <property type="match status" value="1"/>
</dbReference>
<evidence type="ECO:0000256" key="3">
    <source>
        <dbReference type="ARBA" id="ARBA00023140"/>
    </source>
</evidence>
<keyword evidence="3" id="KW-0576">Peroxisome</keyword>
<evidence type="ECO:0000256" key="1">
    <source>
        <dbReference type="ARBA" id="ARBA00022593"/>
    </source>
</evidence>
<keyword evidence="1" id="KW-0962">Peroxisome biogenesis</keyword>
<dbReference type="GeneID" id="141461678"/>
<dbReference type="GO" id="GO:0016559">
    <property type="term" value="P:peroxisome fission"/>
    <property type="evidence" value="ECO:0007669"/>
    <property type="project" value="InterPro"/>
</dbReference>
<reference evidence="5" key="1">
    <citation type="submission" date="2019-04" db="EMBL/GenBank/DDBJ databases">
        <title>Analysis of the testis transcriptome of the Chagas disease vector Rhodnius prolixus.</title>
        <authorList>
            <person name="Cesar J."/>
            <person name="Ribeiro J.M."/>
            <person name="Pereira M.H."/>
            <person name="Araujo R.N."/>
            <person name="Gontijo N.F."/>
            <person name="Pessoa G."/>
            <person name="Sant'Anna M.V."/>
            <person name="Sorgine M.H."/>
            <person name="Majerowicz D."/>
            <person name="Carvalho A.B."/>
            <person name="Braz G."/>
            <person name="Mesquita R."/>
            <person name="Lagerblad P.O."/>
            <person name="Koerich L.B."/>
        </authorList>
    </citation>
    <scope>NUCLEOTIDE SEQUENCE</scope>
</reference>
<sequence>MEEFIKLNNQTNGRDKLARLIQYSVKSAWYILQQQKLSSAKYVDILKSLECNMANFRKVLRFGRFTDHLYLALFGKVSSVKPIAVASTTSKLAFAAFLLCDHILWIARVGLIDTDTDRWSKSANRYWAISVCVQLLIDTYEIYRIVNSSKISDRRSDIYLLLFHHRKDLALDTLKNLLDLIIPLSGQ</sequence>
<dbReference type="AlphaFoldDB" id="A0A4P6D983"/>
<evidence type="ECO:0000256" key="2">
    <source>
        <dbReference type="ARBA" id="ARBA00023136"/>
    </source>
</evidence>
<accession>A0A4P6D983</accession>
<comment type="subcellular location">
    <subcellularLocation>
        <location evidence="4">Peroxisome membrane</location>
    </subcellularLocation>
</comment>
<proteinExistence type="predicted"/>
<dbReference type="GO" id="GO:0005778">
    <property type="term" value="C:peroxisomal membrane"/>
    <property type="evidence" value="ECO:0007669"/>
    <property type="project" value="UniProtKB-SubCell"/>
</dbReference>
<dbReference type="InterPro" id="IPR008733">
    <property type="entry name" value="PEX11"/>
</dbReference>
<dbReference type="RefSeq" id="XP_073999006.1">
    <property type="nucleotide sequence ID" value="XM_074142905.1"/>
</dbReference>
<evidence type="ECO:0000313" key="5">
    <source>
        <dbReference type="EMBL" id="MOY45959.1"/>
    </source>
</evidence>
<dbReference type="PANTHER" id="PTHR12652:SF50">
    <property type="entry name" value="PEROXIN 11"/>
    <property type="match status" value="1"/>
</dbReference>
<protein>
    <submittedName>
        <fullName evidence="5">Putative peroxisomal bioproteinis protein peroxin panstrongylus lignarius</fullName>
    </submittedName>
</protein>
<organism evidence="5">
    <name type="scientific">Rhodnius prolixus</name>
    <name type="common">Triatomid bug</name>
    <dbReference type="NCBI Taxonomy" id="13249"/>
    <lineage>
        <taxon>Eukaryota</taxon>
        <taxon>Metazoa</taxon>
        <taxon>Ecdysozoa</taxon>
        <taxon>Arthropoda</taxon>
        <taxon>Hexapoda</taxon>
        <taxon>Insecta</taxon>
        <taxon>Pterygota</taxon>
        <taxon>Neoptera</taxon>
        <taxon>Paraneoptera</taxon>
        <taxon>Hemiptera</taxon>
        <taxon>Heteroptera</taxon>
        <taxon>Panheteroptera</taxon>
        <taxon>Cimicomorpha</taxon>
        <taxon>Reduviidae</taxon>
        <taxon>Triatominae</taxon>
        <taxon>Rhodnius</taxon>
    </lineage>
</organism>
<dbReference type="VEuPathDB" id="VectorBase:RPRC002776"/>
<dbReference type="EMBL" id="GHKJ01000929">
    <property type="protein sequence ID" value="MOY45959.1"/>
    <property type="molecule type" value="Transcribed_RNA"/>
</dbReference>